<evidence type="ECO:0000256" key="7">
    <source>
        <dbReference type="ARBA" id="ARBA00023136"/>
    </source>
</evidence>
<dbReference type="Gene3D" id="3.90.550.10">
    <property type="entry name" value="Spore Coat Polysaccharide Biosynthesis Protein SpsA, Chain A"/>
    <property type="match status" value="1"/>
</dbReference>
<evidence type="ECO:0000256" key="3">
    <source>
        <dbReference type="ARBA" id="ARBA00022679"/>
    </source>
</evidence>
<dbReference type="GO" id="GO:0005886">
    <property type="term" value="C:plasma membrane"/>
    <property type="evidence" value="ECO:0007669"/>
    <property type="project" value="TreeGrafter"/>
</dbReference>
<name>A0A455T3Z8_9CHLR</name>
<accession>A0A455T3Z8</accession>
<protein>
    <submittedName>
        <fullName evidence="10">Glycosyl transferase</fullName>
    </submittedName>
</protein>
<keyword evidence="3 10" id="KW-0808">Transferase</keyword>
<evidence type="ECO:0000256" key="2">
    <source>
        <dbReference type="ARBA" id="ARBA00022676"/>
    </source>
</evidence>
<feature type="transmembrane region" description="Helical" evidence="8">
    <location>
        <begin position="247"/>
        <end position="271"/>
    </location>
</feature>
<evidence type="ECO:0000256" key="5">
    <source>
        <dbReference type="ARBA" id="ARBA00022985"/>
    </source>
</evidence>
<dbReference type="CDD" id="cd04187">
    <property type="entry name" value="DPM1_like_bac"/>
    <property type="match status" value="1"/>
</dbReference>
<keyword evidence="2" id="KW-0328">Glycosyltransferase</keyword>
<dbReference type="InterPro" id="IPR029044">
    <property type="entry name" value="Nucleotide-diphossugar_trans"/>
</dbReference>
<evidence type="ECO:0000256" key="1">
    <source>
        <dbReference type="ARBA" id="ARBA00022475"/>
    </source>
</evidence>
<dbReference type="EMBL" id="AP019377">
    <property type="protein sequence ID" value="BBH94658.1"/>
    <property type="molecule type" value="Genomic_DNA"/>
</dbReference>
<keyword evidence="1" id="KW-1003">Cell membrane</keyword>
<evidence type="ECO:0000256" key="8">
    <source>
        <dbReference type="SAM" id="Phobius"/>
    </source>
</evidence>
<dbReference type="InterPro" id="IPR050256">
    <property type="entry name" value="Glycosyltransferase_2"/>
</dbReference>
<evidence type="ECO:0000256" key="6">
    <source>
        <dbReference type="ARBA" id="ARBA00022989"/>
    </source>
</evidence>
<proteinExistence type="predicted"/>
<evidence type="ECO:0000259" key="9">
    <source>
        <dbReference type="Pfam" id="PF00535"/>
    </source>
</evidence>
<dbReference type="AlphaFoldDB" id="A0A455T3Z8"/>
<feature type="domain" description="Glycosyltransferase 2-like" evidence="9">
    <location>
        <begin position="6"/>
        <end position="140"/>
    </location>
</feature>
<dbReference type="GO" id="GO:0009103">
    <property type="term" value="P:lipopolysaccharide biosynthetic process"/>
    <property type="evidence" value="ECO:0007669"/>
    <property type="project" value="UniProtKB-KW"/>
</dbReference>
<dbReference type="GO" id="GO:0099621">
    <property type="term" value="F:undecaprenyl-phosphate 4-deoxy-4-formamido-L-arabinose transferase activity"/>
    <property type="evidence" value="ECO:0007669"/>
    <property type="project" value="TreeGrafter"/>
</dbReference>
<dbReference type="PANTHER" id="PTHR48090:SF3">
    <property type="entry name" value="UNDECAPRENYL-PHOSPHATE 4-DEOXY-4-FORMAMIDO-L-ARABINOSE TRANSFERASE"/>
    <property type="match status" value="1"/>
</dbReference>
<dbReference type="InterPro" id="IPR001173">
    <property type="entry name" value="Glyco_trans_2-like"/>
</dbReference>
<gene>
    <name evidence="10" type="ORF">KTA_28570</name>
</gene>
<feature type="transmembrane region" description="Helical" evidence="8">
    <location>
        <begin position="207"/>
        <end position="227"/>
    </location>
</feature>
<keyword evidence="4 8" id="KW-0812">Transmembrane</keyword>
<dbReference type="SUPFAM" id="SSF53448">
    <property type="entry name" value="Nucleotide-diphospho-sugar transferases"/>
    <property type="match status" value="1"/>
</dbReference>
<dbReference type="Pfam" id="PF00535">
    <property type="entry name" value="Glycos_transf_2"/>
    <property type="match status" value="1"/>
</dbReference>
<evidence type="ECO:0000256" key="4">
    <source>
        <dbReference type="ARBA" id="ARBA00022692"/>
    </source>
</evidence>
<organism evidence="10">
    <name type="scientific">Thermogemmatispora argillosa</name>
    <dbReference type="NCBI Taxonomy" id="2045280"/>
    <lineage>
        <taxon>Bacteria</taxon>
        <taxon>Bacillati</taxon>
        <taxon>Chloroflexota</taxon>
        <taxon>Ktedonobacteria</taxon>
        <taxon>Thermogemmatisporales</taxon>
        <taxon>Thermogemmatisporaceae</taxon>
        <taxon>Thermogemmatispora</taxon>
    </lineage>
</organism>
<keyword evidence="6 8" id="KW-1133">Transmembrane helix</keyword>
<sequence length="298" mass="32904">MHNMPLEYEIVYVDDGSTDGSFALLERLAAQDPSVRVVRLSRNFGQTAALAAGIAHSRGEVLALLDADLQNDPADIPRLLAKLEEGYDLVSGWRRRRRGDPWLRCLLSRLANAIVARATGVPLHDLGCTLKVYRRTVFAHIPLYGETHRFIAAYASLAGARVAEVEVVHHPRHAGRSHYGLDRTLRVLLDLLLLKFYGSFATRPQQLLGLPGLLALALGLAFLPIALMKAFSRAGRLHRSQWAGPLLLGMAACFSFGLLSLQLGVLAEMLMRTYYESQGKQPYIVRCTVSGAESCECW</sequence>
<dbReference type="PANTHER" id="PTHR48090">
    <property type="entry name" value="UNDECAPRENYL-PHOSPHATE 4-DEOXY-4-FORMAMIDO-L-ARABINOSE TRANSFERASE-RELATED"/>
    <property type="match status" value="1"/>
</dbReference>
<evidence type="ECO:0000313" key="10">
    <source>
        <dbReference type="EMBL" id="BBH94658.1"/>
    </source>
</evidence>
<reference evidence="10" key="1">
    <citation type="submission" date="2018-12" db="EMBL/GenBank/DDBJ databases">
        <title>Novel natural products biosynthetic potential of the class Ktedonobacteria.</title>
        <authorList>
            <person name="Zheng Y."/>
            <person name="Saitou A."/>
            <person name="Wang C.M."/>
            <person name="Toyoda A."/>
            <person name="Minakuchi Y."/>
            <person name="Sekiguchi Y."/>
            <person name="Ueda K."/>
            <person name="Takano H."/>
            <person name="Sakai Y."/>
            <person name="Yokota A."/>
            <person name="Yabe S."/>
        </authorList>
    </citation>
    <scope>NUCLEOTIDE SEQUENCE</scope>
    <source>
        <strain evidence="10">A3-2</strain>
    </source>
</reference>
<keyword evidence="7 8" id="KW-0472">Membrane</keyword>
<keyword evidence="5" id="KW-0448">Lipopolysaccharide biosynthesis</keyword>